<dbReference type="PANTHER" id="PTHR46890">
    <property type="entry name" value="NON-LTR RETROLELEMENT REVERSE TRANSCRIPTASE-LIKE PROTEIN-RELATED"/>
    <property type="match status" value="1"/>
</dbReference>
<proteinExistence type="predicted"/>
<protein>
    <submittedName>
        <fullName evidence="1">Uncharacterized protein</fullName>
    </submittedName>
</protein>
<dbReference type="PANTHER" id="PTHR46890:SF28">
    <property type="entry name" value="REVERSE TRANSCRIPTASE DOMAIN-CONTAINING PROTEIN"/>
    <property type="match status" value="1"/>
</dbReference>
<dbReference type="EMBL" id="JADFTS010000001">
    <property type="protein sequence ID" value="KAF9623255.1"/>
    <property type="molecule type" value="Genomic_DNA"/>
</dbReference>
<dbReference type="AlphaFoldDB" id="A0A835IQH2"/>
<evidence type="ECO:0000313" key="2">
    <source>
        <dbReference type="Proteomes" id="UP000631114"/>
    </source>
</evidence>
<organism evidence="1 2">
    <name type="scientific">Coptis chinensis</name>
    <dbReference type="NCBI Taxonomy" id="261450"/>
    <lineage>
        <taxon>Eukaryota</taxon>
        <taxon>Viridiplantae</taxon>
        <taxon>Streptophyta</taxon>
        <taxon>Embryophyta</taxon>
        <taxon>Tracheophyta</taxon>
        <taxon>Spermatophyta</taxon>
        <taxon>Magnoliopsida</taxon>
        <taxon>Ranunculales</taxon>
        <taxon>Ranunculaceae</taxon>
        <taxon>Coptidoideae</taxon>
        <taxon>Coptis</taxon>
    </lineage>
</organism>
<dbReference type="InterPro" id="IPR052343">
    <property type="entry name" value="Retrotransposon-Effector_Assoc"/>
</dbReference>
<gene>
    <name evidence="1" type="ORF">IFM89_000744</name>
</gene>
<comment type="caution">
    <text evidence="1">The sequence shown here is derived from an EMBL/GenBank/DDBJ whole genome shotgun (WGS) entry which is preliminary data.</text>
</comment>
<keyword evidence="2" id="KW-1185">Reference proteome</keyword>
<dbReference type="OrthoDB" id="1937198at2759"/>
<dbReference type="Proteomes" id="UP000631114">
    <property type="component" value="Unassembled WGS sequence"/>
</dbReference>
<reference evidence="1 2" key="1">
    <citation type="submission" date="2020-10" db="EMBL/GenBank/DDBJ databases">
        <title>The Coptis chinensis genome and diversification of protoberbering-type alkaloids.</title>
        <authorList>
            <person name="Wang B."/>
            <person name="Shu S."/>
            <person name="Song C."/>
            <person name="Liu Y."/>
        </authorList>
    </citation>
    <scope>NUCLEOTIDE SEQUENCE [LARGE SCALE GENOMIC DNA]</scope>
    <source>
        <strain evidence="1">HL-2020</strain>
        <tissue evidence="1">Leaf</tissue>
    </source>
</reference>
<sequence length="239" mass="27752">MDTEYDRNTKYFHALVKMNRNKNMITEFKNSQGELLTDQDEIGDLLVQQYTEKFKKVNHELDMELISMVPCVISYEDNLELIKFPTAEEIKEAVFYLHVESAPGLDGFNGFFYQKCWKIVGHDLTRAIHYCFKNSRVPMHFNSNFLVLIPKERNATELNRIRPLCLANFAFKVITKLKASRLGIIAGKVVSKQQYGKATEGTHLLKEIAQQLRELRRVEKITVEKDVEGTEVIKERESS</sequence>
<evidence type="ECO:0000313" key="1">
    <source>
        <dbReference type="EMBL" id="KAF9623255.1"/>
    </source>
</evidence>
<accession>A0A835IQH2</accession>
<name>A0A835IQH2_9MAGN</name>